<name>A0A934X5F5_9MICO</name>
<evidence type="ECO:0000313" key="4">
    <source>
        <dbReference type="EMBL" id="MBK6300790.1"/>
    </source>
</evidence>
<evidence type="ECO:0000313" key="5">
    <source>
        <dbReference type="Proteomes" id="UP000718281"/>
    </source>
</evidence>
<evidence type="ECO:0000259" key="3">
    <source>
        <dbReference type="Pfam" id="PF05193"/>
    </source>
</evidence>
<dbReference type="PANTHER" id="PTHR11851">
    <property type="entry name" value="METALLOPROTEASE"/>
    <property type="match status" value="1"/>
</dbReference>
<evidence type="ECO:0000259" key="2">
    <source>
        <dbReference type="Pfam" id="PF00675"/>
    </source>
</evidence>
<feature type="domain" description="Peptidase M16 N-terminal" evidence="2">
    <location>
        <begin position="18"/>
        <end position="156"/>
    </location>
</feature>
<reference evidence="4 5" key="1">
    <citation type="submission" date="2020-10" db="EMBL/GenBank/DDBJ databases">
        <title>Connecting structure to function with the recovery of over 1000 high-quality activated sludge metagenome-assembled genomes encoding full-length rRNA genes using long-read sequencing.</title>
        <authorList>
            <person name="Singleton C.M."/>
            <person name="Petriglieri F."/>
            <person name="Kristensen J.M."/>
            <person name="Kirkegaard R.H."/>
            <person name="Michaelsen T.Y."/>
            <person name="Andersen M.H."/>
            <person name="Karst S.M."/>
            <person name="Dueholm M.S."/>
            <person name="Nielsen P.H."/>
            <person name="Albertsen M."/>
        </authorList>
    </citation>
    <scope>NUCLEOTIDE SEQUENCE [LARGE SCALE GENOMIC DNA]</scope>
    <source>
        <strain evidence="4">AalE_18-Q3-R2-46_BAT3C.188</strain>
    </source>
</reference>
<protein>
    <submittedName>
        <fullName evidence="4">Insulinase family protein</fullName>
    </submittedName>
</protein>
<dbReference type="GO" id="GO:0046872">
    <property type="term" value="F:metal ion binding"/>
    <property type="evidence" value="ECO:0007669"/>
    <property type="project" value="InterPro"/>
</dbReference>
<comment type="similarity">
    <text evidence="1">Belongs to the peptidase M16 family.</text>
</comment>
<dbReference type="InterPro" id="IPR011765">
    <property type="entry name" value="Pept_M16_N"/>
</dbReference>
<organism evidence="4 5">
    <name type="scientific">Candidatus Phosphoribacter hodrii</name>
    <dbReference type="NCBI Taxonomy" id="2953743"/>
    <lineage>
        <taxon>Bacteria</taxon>
        <taxon>Bacillati</taxon>
        <taxon>Actinomycetota</taxon>
        <taxon>Actinomycetes</taxon>
        <taxon>Micrococcales</taxon>
        <taxon>Dermatophilaceae</taxon>
        <taxon>Candidatus Phosphoribacter</taxon>
    </lineage>
</organism>
<dbReference type="InterPro" id="IPR050361">
    <property type="entry name" value="MPP/UQCRC_Complex"/>
</dbReference>
<sequence length="433" mass="47071">MADIAYPIAERTLPNGLRVIVSQDRTVPSVTVNLWVKVGSRDEVPGRTGFAHLFEHLMFQGSANVASGEHFSALMGVGGRLNATTWFDRTNYFETVPKGALELALWLEADRQGRLLDALTQENLDNQRDVVKEEKRQRYDNAPYGHAMRDVYATLFPEGHPYHHPTIGSMEDLEAATLDDVHAFFATHYGPNNTVLTLVGDISPEDGFAAVEKYFGPLPPSAVARTEGSMPPLAPLTGPVRLERSEPVPNDRLYLAFRLPADATPEFHAVGLAMDAIGGLSSSRLVEHLVRQERLVTGLTAHPLGFAGGVSLGLISADISAGVDPADVERAICAELERFAETGPTDIEMESAVAETERAWLSALASHDDRADHISHYAALHDDTAYINTFLAQVRAVTVEEVRAAAARYLQPSSRAVVAYLMAPGPIADEELS</sequence>
<dbReference type="Pfam" id="PF05193">
    <property type="entry name" value="Peptidase_M16_C"/>
    <property type="match status" value="1"/>
</dbReference>
<feature type="domain" description="Peptidase M16 C-terminal" evidence="3">
    <location>
        <begin position="176"/>
        <end position="354"/>
    </location>
</feature>
<comment type="caution">
    <text evidence="4">The sequence shown here is derived from an EMBL/GenBank/DDBJ whole genome shotgun (WGS) entry which is preliminary data.</text>
</comment>
<accession>A0A934X5F5</accession>
<dbReference type="AlphaFoldDB" id="A0A934X5F5"/>
<dbReference type="SUPFAM" id="SSF63411">
    <property type="entry name" value="LuxS/MPP-like metallohydrolase"/>
    <property type="match status" value="2"/>
</dbReference>
<evidence type="ECO:0000256" key="1">
    <source>
        <dbReference type="ARBA" id="ARBA00007261"/>
    </source>
</evidence>
<dbReference type="Proteomes" id="UP000718281">
    <property type="component" value="Unassembled WGS sequence"/>
</dbReference>
<dbReference type="PANTHER" id="PTHR11851:SF49">
    <property type="entry name" value="MITOCHONDRIAL-PROCESSING PEPTIDASE SUBUNIT ALPHA"/>
    <property type="match status" value="1"/>
</dbReference>
<proteinExistence type="inferred from homology"/>
<gene>
    <name evidence="4" type="ORF">IPF40_06965</name>
</gene>
<dbReference type="InterPro" id="IPR007863">
    <property type="entry name" value="Peptidase_M16_C"/>
</dbReference>
<dbReference type="InterPro" id="IPR011249">
    <property type="entry name" value="Metalloenz_LuxS/M16"/>
</dbReference>
<dbReference type="Gene3D" id="3.30.830.10">
    <property type="entry name" value="Metalloenzyme, LuxS/M16 peptidase-like"/>
    <property type="match status" value="2"/>
</dbReference>
<dbReference type="Pfam" id="PF00675">
    <property type="entry name" value="Peptidase_M16"/>
    <property type="match status" value="1"/>
</dbReference>
<dbReference type="EMBL" id="JADIXZ010000004">
    <property type="protein sequence ID" value="MBK6300790.1"/>
    <property type="molecule type" value="Genomic_DNA"/>
</dbReference>